<accession>A0A916JAZ6</accession>
<keyword evidence="2" id="KW-1185">Reference proteome</keyword>
<proteinExistence type="predicted"/>
<dbReference type="EMBL" id="CAJRAF010000001">
    <property type="protein sequence ID" value="CAG4992122.1"/>
    <property type="molecule type" value="Genomic_DNA"/>
</dbReference>
<organism evidence="1 2">
    <name type="scientific">Dyadobacter helix</name>
    <dbReference type="NCBI Taxonomy" id="2822344"/>
    <lineage>
        <taxon>Bacteria</taxon>
        <taxon>Pseudomonadati</taxon>
        <taxon>Bacteroidota</taxon>
        <taxon>Cytophagia</taxon>
        <taxon>Cytophagales</taxon>
        <taxon>Spirosomataceae</taxon>
        <taxon>Dyadobacter</taxon>
    </lineage>
</organism>
<dbReference type="AlphaFoldDB" id="A0A916JAZ6"/>
<dbReference type="Proteomes" id="UP000680038">
    <property type="component" value="Unassembled WGS sequence"/>
</dbReference>
<sequence length="124" mass="14212">MSNTLHQFQDDDLAGVRPVIEKIVTARDAWKKVRAKIEYFDKTGRLPEIKKPAVVSNTADTASISELKLEIARLNTNISKARKKLELTPDHKKAELWQQDLLKMEAIKAEYKTKIIEMTYATTQ</sequence>
<evidence type="ECO:0000313" key="2">
    <source>
        <dbReference type="Proteomes" id="UP000680038"/>
    </source>
</evidence>
<protein>
    <submittedName>
        <fullName evidence="1">Uncharacterized protein</fullName>
    </submittedName>
</protein>
<reference evidence="1" key="1">
    <citation type="submission" date="2021-04" db="EMBL/GenBank/DDBJ databases">
        <authorList>
            <person name="Rodrigo-Torres L."/>
            <person name="Arahal R. D."/>
            <person name="Lucena T."/>
        </authorList>
    </citation>
    <scope>NUCLEOTIDE SEQUENCE</scope>
    <source>
        <strain evidence="1">CECT 9275</strain>
    </source>
</reference>
<dbReference type="RefSeq" id="WP_215237606.1">
    <property type="nucleotide sequence ID" value="NZ_CAJRAF010000001.1"/>
</dbReference>
<gene>
    <name evidence="1" type="ORF">DYBT9275_00898</name>
</gene>
<name>A0A916JAZ6_9BACT</name>
<comment type="caution">
    <text evidence="1">The sequence shown here is derived from an EMBL/GenBank/DDBJ whole genome shotgun (WGS) entry which is preliminary data.</text>
</comment>
<evidence type="ECO:0000313" key="1">
    <source>
        <dbReference type="EMBL" id="CAG4992122.1"/>
    </source>
</evidence>